<gene>
    <name evidence="1" type="ORF">HX876_05000</name>
</gene>
<protein>
    <submittedName>
        <fullName evidence="1">DNA repair protein</fullName>
    </submittedName>
</protein>
<proteinExistence type="predicted"/>
<dbReference type="Pfam" id="PF19925">
    <property type="entry name" value="DUF6388"/>
    <property type="match status" value="1"/>
</dbReference>
<dbReference type="InterPro" id="IPR045662">
    <property type="entry name" value="DUF6388"/>
</dbReference>
<dbReference type="AlphaFoldDB" id="A0A7Y7Y8K3"/>
<evidence type="ECO:0000313" key="1">
    <source>
        <dbReference type="EMBL" id="NWC31733.1"/>
    </source>
</evidence>
<comment type="caution">
    <text evidence="1">The sequence shown here is derived from an EMBL/GenBank/DDBJ whole genome shotgun (WGS) entry which is preliminary data.</text>
</comment>
<accession>A0A7Y7Y8K3</accession>
<sequence>MPSPEQHPQQYELALERFLVAHPTVRETLDHLNPLAAQARGESLQRYREERLHEAFEAEAERQGLFAWELTLQLTSNSTEEFETRRLEVHREVAEMAGMEWSQYCTLHGLSGQ</sequence>
<reference evidence="1 2" key="1">
    <citation type="submission" date="2020-04" db="EMBL/GenBank/DDBJ databases">
        <title>Molecular characterization of pseudomonads from Agaricus bisporus reveal novel blotch 2 pathogens in Western Europe.</title>
        <authorList>
            <person name="Taparia T."/>
            <person name="Krijger M."/>
            <person name="Haynes E."/>
            <person name="Elpinstone J.G."/>
            <person name="Noble R."/>
            <person name="Van Der Wolf J."/>
        </authorList>
    </citation>
    <scope>NUCLEOTIDE SEQUENCE [LARGE SCALE GENOMIC DNA]</scope>
    <source>
        <strain evidence="1 2">IPO3737</strain>
    </source>
</reference>
<dbReference type="RefSeq" id="WP_177057437.1">
    <property type="nucleotide sequence ID" value="NZ_JACAPB010000003.1"/>
</dbReference>
<evidence type="ECO:0000313" key="2">
    <source>
        <dbReference type="Proteomes" id="UP000520592"/>
    </source>
</evidence>
<name>A0A7Y7Y8K3_9PSED</name>
<organism evidence="1 2">
    <name type="scientific">Pseudomonas gingeri</name>
    <dbReference type="NCBI Taxonomy" id="117681"/>
    <lineage>
        <taxon>Bacteria</taxon>
        <taxon>Pseudomonadati</taxon>
        <taxon>Pseudomonadota</taxon>
        <taxon>Gammaproteobacteria</taxon>
        <taxon>Pseudomonadales</taxon>
        <taxon>Pseudomonadaceae</taxon>
        <taxon>Pseudomonas</taxon>
    </lineage>
</organism>
<dbReference type="EMBL" id="JACAQD010000006">
    <property type="protein sequence ID" value="NWC31733.1"/>
    <property type="molecule type" value="Genomic_DNA"/>
</dbReference>
<dbReference type="Proteomes" id="UP000520592">
    <property type="component" value="Unassembled WGS sequence"/>
</dbReference>